<evidence type="ECO:0000256" key="4">
    <source>
        <dbReference type="SAM" id="Coils"/>
    </source>
</evidence>
<keyword evidence="6" id="KW-1133">Transmembrane helix</keyword>
<evidence type="ECO:0000256" key="2">
    <source>
        <dbReference type="ARBA" id="ARBA00022741"/>
    </source>
</evidence>
<keyword evidence="6" id="KW-0812">Transmembrane</keyword>
<gene>
    <name evidence="8" type="ORF">ROHU_008310</name>
</gene>
<dbReference type="Pfam" id="PF04548">
    <property type="entry name" value="AIG1"/>
    <property type="match status" value="5"/>
</dbReference>
<evidence type="ECO:0000313" key="8">
    <source>
        <dbReference type="EMBL" id="RXN16545.1"/>
    </source>
</evidence>
<keyword evidence="3" id="KW-0342">GTP-binding</keyword>
<evidence type="ECO:0000259" key="7">
    <source>
        <dbReference type="PROSITE" id="PS51720"/>
    </source>
</evidence>
<dbReference type="FunFam" id="3.40.50.300:FF:002895">
    <property type="entry name" value="Si:dkeyp-52c3.7"/>
    <property type="match status" value="1"/>
</dbReference>
<name>A0A498MGH5_LABRO</name>
<dbReference type="EMBL" id="QBIY01012781">
    <property type="protein sequence ID" value="RXN16545.1"/>
    <property type="molecule type" value="Genomic_DNA"/>
</dbReference>
<evidence type="ECO:0000313" key="9">
    <source>
        <dbReference type="Proteomes" id="UP000290572"/>
    </source>
</evidence>
<dbReference type="InterPro" id="IPR006703">
    <property type="entry name" value="G_AIG1"/>
</dbReference>
<dbReference type="STRING" id="84645.A0A498MGH5"/>
<keyword evidence="6" id="KW-0472">Membrane</keyword>
<evidence type="ECO:0000256" key="3">
    <source>
        <dbReference type="ARBA" id="ARBA00023134"/>
    </source>
</evidence>
<feature type="coiled-coil region" evidence="4">
    <location>
        <begin position="322"/>
        <end position="353"/>
    </location>
</feature>
<reference evidence="8 9" key="1">
    <citation type="submission" date="2018-03" db="EMBL/GenBank/DDBJ databases">
        <title>Draft genome sequence of Rohu Carp (Labeo rohita).</title>
        <authorList>
            <person name="Das P."/>
            <person name="Kushwaha B."/>
            <person name="Joshi C.G."/>
            <person name="Kumar D."/>
            <person name="Nagpure N.S."/>
            <person name="Sahoo L."/>
            <person name="Das S.P."/>
            <person name="Bit A."/>
            <person name="Patnaik S."/>
            <person name="Meher P.K."/>
            <person name="Jayasankar P."/>
            <person name="Koringa P.G."/>
            <person name="Patel N.V."/>
            <person name="Hinsu A.T."/>
            <person name="Kumar R."/>
            <person name="Pandey M."/>
            <person name="Agarwal S."/>
            <person name="Srivastava S."/>
            <person name="Singh M."/>
            <person name="Iquebal M.A."/>
            <person name="Jaiswal S."/>
            <person name="Angadi U.B."/>
            <person name="Kumar N."/>
            <person name="Raza M."/>
            <person name="Shah T.M."/>
            <person name="Rai A."/>
            <person name="Jena J.K."/>
        </authorList>
    </citation>
    <scope>NUCLEOTIDE SEQUENCE [LARGE SCALE GENOMIC DNA]</scope>
    <source>
        <strain evidence="8">DASCIFA01</strain>
        <tissue evidence="8">Testis</tissue>
    </source>
</reference>
<comment type="caution">
    <text evidence="8">The sequence shown here is derived from an EMBL/GenBank/DDBJ whole genome shotgun (WGS) entry which is preliminary data.</text>
</comment>
<protein>
    <submittedName>
        <fullName evidence="8">GTPase IMAP family member 8-like protein</fullName>
    </submittedName>
</protein>
<sequence length="2038" mass="243930">MDIINVMCAEIQTPGGFLYVILSVLLNHTNNPDCEQSWYLQPHFSHVTAFRVRNQTAVTPNSDVVNEVTPDLQHSDQLWWISALLIVVFLLGLICFLLRKRILRCFQRKELFICSAKLQTTVSIYFQLSEQLAGQCKVQISFVLIVSQTACKFKDFYQLSSISEQILQQTDRRSDVELHGRLINLVELPALIRLSEEEVMRQTLRCVSLCHPGVHVFIIIIPVGPLTNDNKAEIETIQKIFDSQKHFMVIFTSEMSVHEPVIDFAKSVVDSQSLCGGRYKVIGLKEPVNSRQIPELLDYIENMKTEPYSAQMYVRTQENRVRHELEEQHKKELKKMEDEIKELKQKIQSDGAEDEQDALKCLRIVLIGRRGNGKSATGNTILGREEFVSEPNADSVTTVCQKGVGEVDVRSVAVIDTPGLFDTTLTNEQAVEEIVKCVSLSSPGPHVFVTVLRVGRFTKEETDTVDLIKRIFGHKAAQFSIVLFTRGDELGSKSIDDYVKKSNNAELKKLIRDCGNRFLVFNNREKQDKTQVIQLLNMIEEVKKTNEGRYFTNSMFEEAEMSIRRKMEKIKNEREREIQTQFEKYETEMEKIKKRLDEEKRKADEEKIQRENEFRQKEEKLLKEFEEKEKTEQKKRETENQKRSEEEKQQRAEYDRKMKKMKREIENQRLQFEKQQQEREEEDRKREEKNRQDQEKMKHEQERIIAELQMKQEEENKKRESEERERTEQEEKQREEWNRKIKEAEHDRKEIQEEIKRQQKEWEDKKKRQTREREEKERKMKEKHEKQLREKQEELEKMIEKFDREKEEEQQKIEDERQRQRREREDKEREYEEKKQKMETYYEQLEQKRKEKWERRKQEDDEKQEEERKRWKKKIEDLKQEQEKEKKKREKEEKKRKEKEEKEKDEMKKEYEGKMRAMKKKHKDEARKQAEELNDLRAGKEELTQKLNEVRIVLLGWSVSENSDVGNFILGRAAFDSEAPPDVVERVSGRLKDRHVIIINSPQLLQTNISDHQITQTVRECVHLSDPGPHVFILVLQHKHFTEDDLRRVKHLLKLFSEDAIKHTIVITTDEQTRRAKRTSVKPNTFIQQLTAECGGGHVEFKDKTKIVSQIFRTVKNIRKRKYCETIKETPKIGSSEDTEDKGKRKVKKEQSSTSILPQIPNPSGFSFPDFSQPSVSRTVQSPDIIRPYMSKLNLVVCGRDDTLKSSISEQILQQTDRRSDVELHGRLINLVELPALIRLSEEEVMRQTLRCVSLCHPGVHVFLLIIPVGSLINEDKAEIEMIQKIFDSREHFVLLFTTNLSVEGLAADLVKSNTECQRLISHCGGQYRLMGLKEPVNSRQIPELLDYIENMKTEPYSVQMYVRTQENRVRHELEEQHKKELKTLEDQIKELKQEIQSDGAEDDLKCLRIVLIGRTGNGKSATGNTILGREEFESELSTDSVTTVCQKGVGEVDGRSVAVIDTPGLFDTTLTNEQAVEEIMKCVSLSSPGPHVFVIVLSLGRFTNEENETLQLIKKTFGPKAAQFSIVLFTRGDDLGKKSINNYVKRSNNAELKKLIRDCGDRCLVFNNTEKQNKTQVIRLLNMIEEVKKTNEGRYFTNSMFEEAEMSIKKKMEEIMKEKEREIQTQHEKLRVKYETEMEELKKRLEEEKRKADKEKIQRENEFRQKEEKLLKEFEEKEKTEQKKRETENQKRSEEEKQKRAEYDREMEKMKREIENQRLQFEKQLKEREEEDRKREEKYRQEQEKMKREQDLIAELQMKQEEENKKRESEERERTEQEEKQREEWNRKIKEAEHDRKEIQEEIKRQQREWEDEKKRQTREREDEERKIKEKHEEQLREKQNELEKMRKKFDREREKERQKIEKERQKQKREREDKEREYEEKKQKMERYYEQLEQKRKEEWERRKREDDKKQEEERKRWKKMIKDLKQEQEKEKKKREKEEKKRKEKEEKEKGKMKKEYEGKMRAMKKKHENEARKQAEELNDLRAGKDELTQKLNEDKKHYELLEDLFQHIKDEKKEEAEKLKKRIADSNRQCSIM</sequence>
<keyword evidence="2" id="KW-0547">Nucleotide-binding</keyword>
<dbReference type="PANTHER" id="PTHR10903:SF170">
    <property type="entry name" value="GTPASE IMAP FAMILY MEMBER 7"/>
    <property type="match status" value="1"/>
</dbReference>
<feature type="region of interest" description="Disordered" evidence="5">
    <location>
        <begin position="1677"/>
        <end position="1986"/>
    </location>
</feature>
<feature type="compositionally biased region" description="Basic and acidic residues" evidence="5">
    <location>
        <begin position="1759"/>
        <end position="1964"/>
    </location>
</feature>
<feature type="compositionally biased region" description="Basic and acidic residues" evidence="5">
    <location>
        <begin position="625"/>
        <end position="656"/>
    </location>
</feature>
<dbReference type="PROSITE" id="PS51720">
    <property type="entry name" value="G_AIG1"/>
    <property type="match status" value="3"/>
</dbReference>
<feature type="domain" description="AIG1-type G" evidence="7">
    <location>
        <begin position="1405"/>
        <end position="1606"/>
    </location>
</feature>
<feature type="compositionally biased region" description="Basic and acidic residues" evidence="5">
    <location>
        <begin position="1677"/>
        <end position="1752"/>
    </location>
</feature>
<feature type="compositionally biased region" description="Basic and acidic residues" evidence="5">
    <location>
        <begin position="1971"/>
        <end position="1986"/>
    </location>
</feature>
<feature type="region of interest" description="Disordered" evidence="5">
    <location>
        <begin position="1131"/>
        <end position="1175"/>
    </location>
</feature>
<feature type="compositionally biased region" description="Polar residues" evidence="5">
    <location>
        <begin position="1152"/>
        <end position="1175"/>
    </location>
</feature>
<dbReference type="CDD" id="cd01852">
    <property type="entry name" value="AIG1"/>
    <property type="match status" value="2"/>
</dbReference>
<dbReference type="InterPro" id="IPR045058">
    <property type="entry name" value="GIMA/IAN/Toc"/>
</dbReference>
<feature type="coiled-coil region" evidence="4">
    <location>
        <begin position="1371"/>
        <end position="1402"/>
    </location>
</feature>
<dbReference type="InterPro" id="IPR027417">
    <property type="entry name" value="P-loop_NTPase"/>
</dbReference>
<proteinExistence type="inferred from homology"/>
<accession>A0A498MGH5</accession>
<feature type="transmembrane region" description="Helical" evidence="6">
    <location>
        <begin position="78"/>
        <end position="98"/>
    </location>
</feature>
<evidence type="ECO:0000256" key="5">
    <source>
        <dbReference type="SAM" id="MobiDB-lite"/>
    </source>
</evidence>
<dbReference type="GO" id="GO:0005525">
    <property type="term" value="F:GTP binding"/>
    <property type="evidence" value="ECO:0007669"/>
    <property type="project" value="UniProtKB-KW"/>
</dbReference>
<evidence type="ECO:0000256" key="6">
    <source>
        <dbReference type="SAM" id="Phobius"/>
    </source>
</evidence>
<organism evidence="8 9">
    <name type="scientific">Labeo rohita</name>
    <name type="common">Indian major carp</name>
    <name type="synonym">Cyprinus rohita</name>
    <dbReference type="NCBI Taxonomy" id="84645"/>
    <lineage>
        <taxon>Eukaryota</taxon>
        <taxon>Metazoa</taxon>
        <taxon>Chordata</taxon>
        <taxon>Craniata</taxon>
        <taxon>Vertebrata</taxon>
        <taxon>Euteleostomi</taxon>
        <taxon>Actinopterygii</taxon>
        <taxon>Neopterygii</taxon>
        <taxon>Teleostei</taxon>
        <taxon>Ostariophysi</taxon>
        <taxon>Cypriniformes</taxon>
        <taxon>Cyprinidae</taxon>
        <taxon>Labeoninae</taxon>
        <taxon>Labeonini</taxon>
        <taxon>Labeo</taxon>
    </lineage>
</organism>
<keyword evidence="9" id="KW-1185">Reference proteome</keyword>
<dbReference type="SUPFAM" id="SSF52540">
    <property type="entry name" value="P-loop containing nucleoside triphosphate hydrolases"/>
    <property type="match status" value="4"/>
</dbReference>
<dbReference type="PANTHER" id="PTHR10903">
    <property type="entry name" value="GTPASE, IMAP FAMILY MEMBER-RELATED"/>
    <property type="match status" value="1"/>
</dbReference>
<feature type="compositionally biased region" description="Basic and acidic residues" evidence="5">
    <location>
        <begin position="663"/>
        <end position="915"/>
    </location>
</feature>
<evidence type="ECO:0000256" key="1">
    <source>
        <dbReference type="ARBA" id="ARBA00008535"/>
    </source>
</evidence>
<feature type="region of interest" description="Disordered" evidence="5">
    <location>
        <begin position="625"/>
        <end position="928"/>
    </location>
</feature>
<comment type="similarity">
    <text evidence="1">Belongs to the TRAFAC class TrmE-Era-EngA-EngB-Septin-like GTPase superfamily. AIG1/Toc34/Toc159-like paraseptin GTPase family. IAN subfamily.</text>
</comment>
<dbReference type="Proteomes" id="UP000290572">
    <property type="component" value="Unassembled WGS sequence"/>
</dbReference>
<feature type="domain" description="AIG1-type G" evidence="7">
    <location>
        <begin position="359"/>
        <end position="560"/>
    </location>
</feature>
<dbReference type="Gene3D" id="3.40.50.300">
    <property type="entry name" value="P-loop containing nucleotide triphosphate hydrolases"/>
    <property type="match status" value="5"/>
</dbReference>
<keyword evidence="4" id="KW-0175">Coiled coil</keyword>
<dbReference type="FunFam" id="3.40.50.300:FF:000366">
    <property type="entry name" value="GTPase, IMAP family member 2"/>
    <property type="match status" value="2"/>
</dbReference>
<feature type="domain" description="AIG1-type G" evidence="7">
    <location>
        <begin position="947"/>
        <end position="1148"/>
    </location>
</feature>